<dbReference type="EMBL" id="CP008796">
    <property type="protein sequence ID" value="AIH04463.1"/>
    <property type="molecule type" value="Genomic_DNA"/>
</dbReference>
<dbReference type="PaxDb" id="289377-HL41_06995"/>
<keyword evidence="2" id="KW-0472">Membrane</keyword>
<evidence type="ECO:0000313" key="4">
    <source>
        <dbReference type="Proteomes" id="UP000028481"/>
    </source>
</evidence>
<feature type="transmembrane region" description="Helical" evidence="2">
    <location>
        <begin position="6"/>
        <end position="31"/>
    </location>
</feature>
<dbReference type="Proteomes" id="UP000028481">
    <property type="component" value="Chromosome"/>
</dbReference>
<organism evidence="3 4">
    <name type="scientific">Thermodesulfobacterium commune DSM 2178</name>
    <dbReference type="NCBI Taxonomy" id="289377"/>
    <lineage>
        <taxon>Bacteria</taxon>
        <taxon>Pseudomonadati</taxon>
        <taxon>Thermodesulfobacteriota</taxon>
        <taxon>Thermodesulfobacteria</taxon>
        <taxon>Thermodesulfobacteriales</taxon>
        <taxon>Thermodesulfobacteriaceae</taxon>
        <taxon>Thermodesulfobacterium</taxon>
    </lineage>
</organism>
<evidence type="ECO:0000313" key="3">
    <source>
        <dbReference type="EMBL" id="AIH04463.1"/>
    </source>
</evidence>
<dbReference type="AlphaFoldDB" id="A0A075WVG4"/>
<dbReference type="RefSeq" id="WP_038061560.1">
    <property type="nucleotide sequence ID" value="NZ_CP008796.1"/>
</dbReference>
<name>A0A075WVG4_9BACT</name>
<keyword evidence="2" id="KW-0812">Transmembrane</keyword>
<keyword evidence="4" id="KW-1185">Reference proteome</keyword>
<reference evidence="3 4" key="1">
    <citation type="journal article" date="2015" name="Genome Announc.">
        <title>Genome Sequence of a Sulfate-Reducing Thermophilic Bacterium, Thermodesulfobacterium commune DSM 2178T (Phylum Thermodesulfobacteria).</title>
        <authorList>
            <person name="Bhatnagar S."/>
            <person name="Badger J.H."/>
            <person name="Madupu R."/>
            <person name="Khouri H.M."/>
            <person name="O'Connor E.M."/>
            <person name="Robb F.T."/>
            <person name="Ward N.L."/>
            <person name="Eisen J.A."/>
        </authorList>
    </citation>
    <scope>NUCLEOTIDE SEQUENCE [LARGE SCALE GENOMIC DNA]</scope>
    <source>
        <strain evidence="3 4">DSM 2178</strain>
    </source>
</reference>
<sequence length="88" mass="10378">MENLTSSYGIIGIIFNGGYLAVAIFLLYLIYELKKKHEKLEENLDTLEKEKISKDEFYRSVSGWREEINTLHKKIDDLKDLIIKEKLK</sequence>
<feature type="coiled-coil region" evidence="1">
    <location>
        <begin position="30"/>
        <end position="81"/>
    </location>
</feature>
<dbReference type="KEGG" id="tcm:HL41_06995"/>
<keyword evidence="2" id="KW-1133">Transmembrane helix</keyword>
<dbReference type="STRING" id="289377.HL41_06995"/>
<gene>
    <name evidence="3" type="ORF">HL41_06995</name>
</gene>
<protein>
    <submittedName>
        <fullName evidence="3">Uncharacterized protein</fullName>
    </submittedName>
</protein>
<dbReference type="HOGENOM" id="CLU_2467996_0_0_0"/>
<evidence type="ECO:0000256" key="1">
    <source>
        <dbReference type="SAM" id="Coils"/>
    </source>
</evidence>
<proteinExistence type="predicted"/>
<accession>A0A075WVG4</accession>
<evidence type="ECO:0000256" key="2">
    <source>
        <dbReference type="SAM" id="Phobius"/>
    </source>
</evidence>
<keyword evidence="1" id="KW-0175">Coiled coil</keyword>